<feature type="region of interest" description="Disordered" evidence="9">
    <location>
        <begin position="1"/>
        <end position="26"/>
    </location>
</feature>
<evidence type="ECO:0000256" key="2">
    <source>
        <dbReference type="ARBA" id="ARBA00004496"/>
    </source>
</evidence>
<dbReference type="InterPro" id="IPR011990">
    <property type="entry name" value="TPR-like_helical_dom_sf"/>
</dbReference>
<evidence type="ECO:0000256" key="5">
    <source>
        <dbReference type="ARBA" id="ARBA00022490"/>
    </source>
</evidence>
<dbReference type="Gene3D" id="1.25.40.10">
    <property type="entry name" value="Tetratricopeptide repeat domain"/>
    <property type="match status" value="1"/>
</dbReference>
<accession>A0A8H6S668</accession>
<organism evidence="11 12">
    <name type="scientific">Mycena indigotica</name>
    <dbReference type="NCBI Taxonomy" id="2126181"/>
    <lineage>
        <taxon>Eukaryota</taxon>
        <taxon>Fungi</taxon>
        <taxon>Dikarya</taxon>
        <taxon>Basidiomycota</taxon>
        <taxon>Agaricomycotina</taxon>
        <taxon>Agaricomycetes</taxon>
        <taxon>Agaricomycetidae</taxon>
        <taxon>Agaricales</taxon>
        <taxon>Marasmiineae</taxon>
        <taxon>Mycenaceae</taxon>
        <taxon>Mycena</taxon>
    </lineage>
</organism>
<dbReference type="Pfam" id="PF17004">
    <property type="entry name" value="SRP_TPR_like"/>
    <property type="match status" value="1"/>
</dbReference>
<dbReference type="GO" id="GO:0005783">
    <property type="term" value="C:endoplasmic reticulum"/>
    <property type="evidence" value="ECO:0007669"/>
    <property type="project" value="UniProtKB-SubCell"/>
</dbReference>
<evidence type="ECO:0000256" key="7">
    <source>
        <dbReference type="ARBA" id="ARBA00023135"/>
    </source>
</evidence>
<evidence type="ECO:0000313" key="11">
    <source>
        <dbReference type="EMBL" id="KAF7292030.1"/>
    </source>
</evidence>
<gene>
    <name evidence="11" type="ORF">MIND_01228900</name>
</gene>
<reference evidence="11" key="1">
    <citation type="submission" date="2020-05" db="EMBL/GenBank/DDBJ databases">
        <title>Mycena genomes resolve the evolution of fungal bioluminescence.</title>
        <authorList>
            <person name="Tsai I.J."/>
        </authorList>
    </citation>
    <scope>NUCLEOTIDE SEQUENCE</scope>
    <source>
        <strain evidence="11">171206Taipei</strain>
    </source>
</reference>
<keyword evidence="5" id="KW-0963">Cytoplasm</keyword>
<evidence type="ECO:0000256" key="6">
    <source>
        <dbReference type="ARBA" id="ARBA00022824"/>
    </source>
</evidence>
<keyword evidence="12" id="KW-1185">Reference proteome</keyword>
<sequence length="290" mass="30582">MPAKTKPKATPAAKHVSKPKTRPAPTVPAQLTRLFKTLCAQIDGGHHASAIKTCDKILRLAPGDEDALQTKLFLLLTTDQPREALALIEGLPAESAFEKAYALYSLQQRDEARMLLDGIGEEERGARHLAAQLNYREGAYQATLDIYNDLLDSAPTAEEHADIATNTQAASTHLDFINAGYLRGLSALSGAAQLEDAPPPLPTASALPAQAPAKPAQEDQPKKKVKLPPGVVLGVTPPPDPERWLKKSERSTFGTGRRRKGGGGATQGSSVDGPAVGGGGGGKKGGKKRK</sequence>
<dbReference type="Proteomes" id="UP000636479">
    <property type="component" value="Unassembled WGS sequence"/>
</dbReference>
<dbReference type="SUPFAM" id="SSF48452">
    <property type="entry name" value="TPR-like"/>
    <property type="match status" value="1"/>
</dbReference>
<evidence type="ECO:0000256" key="3">
    <source>
        <dbReference type="ARBA" id="ARBA00007676"/>
    </source>
</evidence>
<dbReference type="InterPro" id="IPR013699">
    <property type="entry name" value="Signal_recog_part_SRP72_RNA-bd"/>
</dbReference>
<dbReference type="InterPro" id="IPR031545">
    <property type="entry name" value="SRP72_TPR-like"/>
</dbReference>
<comment type="subcellular location">
    <subcellularLocation>
        <location evidence="2">Cytoplasm</location>
    </subcellularLocation>
    <subcellularLocation>
        <location evidence="1">Endoplasmic reticulum</location>
    </subcellularLocation>
</comment>
<dbReference type="AlphaFoldDB" id="A0A8H6S668"/>
<dbReference type="GO" id="GO:0043022">
    <property type="term" value="F:ribosome binding"/>
    <property type="evidence" value="ECO:0007669"/>
    <property type="project" value="TreeGrafter"/>
</dbReference>
<dbReference type="PANTHER" id="PTHR14094">
    <property type="entry name" value="SIGNAL RECOGNITION PARTICLE 72"/>
    <property type="match status" value="1"/>
</dbReference>
<dbReference type="GO" id="GO:0008312">
    <property type="term" value="F:7S RNA binding"/>
    <property type="evidence" value="ECO:0007669"/>
    <property type="project" value="InterPro"/>
</dbReference>
<dbReference type="GeneID" id="59351305"/>
<feature type="compositionally biased region" description="Low complexity" evidence="9">
    <location>
        <begin position="1"/>
        <end position="14"/>
    </location>
</feature>
<feature type="domain" description="Signal recognition particle SRP72 subunit RNA-binding" evidence="10">
    <location>
        <begin position="212"/>
        <end position="253"/>
    </location>
</feature>
<evidence type="ECO:0000256" key="4">
    <source>
        <dbReference type="ARBA" id="ARBA00018350"/>
    </source>
</evidence>
<keyword evidence="8" id="KW-0687">Ribonucleoprotein</keyword>
<evidence type="ECO:0000259" key="10">
    <source>
        <dbReference type="Pfam" id="PF08492"/>
    </source>
</evidence>
<proteinExistence type="inferred from homology"/>
<dbReference type="InterPro" id="IPR026270">
    <property type="entry name" value="SRP72"/>
</dbReference>
<dbReference type="GO" id="GO:0005786">
    <property type="term" value="C:signal recognition particle, endoplasmic reticulum targeting"/>
    <property type="evidence" value="ECO:0007669"/>
    <property type="project" value="UniProtKB-KW"/>
</dbReference>
<name>A0A8H6S668_9AGAR</name>
<feature type="compositionally biased region" description="Low complexity" evidence="9">
    <location>
        <begin position="203"/>
        <end position="215"/>
    </location>
</feature>
<evidence type="ECO:0000256" key="1">
    <source>
        <dbReference type="ARBA" id="ARBA00004240"/>
    </source>
</evidence>
<dbReference type="OrthoDB" id="5421607at2759"/>
<dbReference type="GO" id="GO:0006614">
    <property type="term" value="P:SRP-dependent cotranslational protein targeting to membrane"/>
    <property type="evidence" value="ECO:0007669"/>
    <property type="project" value="InterPro"/>
</dbReference>
<dbReference type="Pfam" id="PF08492">
    <property type="entry name" value="SRP72"/>
    <property type="match status" value="1"/>
</dbReference>
<dbReference type="PANTHER" id="PTHR14094:SF9">
    <property type="entry name" value="SIGNAL RECOGNITION PARTICLE SUBUNIT SRP72"/>
    <property type="match status" value="1"/>
</dbReference>
<evidence type="ECO:0000313" key="12">
    <source>
        <dbReference type="Proteomes" id="UP000636479"/>
    </source>
</evidence>
<protein>
    <recommendedName>
        <fullName evidence="4">Signal recognition particle subunit SRP72</fullName>
    </recommendedName>
</protein>
<feature type="compositionally biased region" description="Basic and acidic residues" evidence="9">
    <location>
        <begin position="240"/>
        <end position="250"/>
    </location>
</feature>
<keyword evidence="6" id="KW-0256">Endoplasmic reticulum</keyword>
<dbReference type="EMBL" id="JACAZF010000012">
    <property type="protein sequence ID" value="KAF7292030.1"/>
    <property type="molecule type" value="Genomic_DNA"/>
</dbReference>
<evidence type="ECO:0000256" key="9">
    <source>
        <dbReference type="SAM" id="MobiDB-lite"/>
    </source>
</evidence>
<feature type="region of interest" description="Disordered" evidence="9">
    <location>
        <begin position="193"/>
        <end position="290"/>
    </location>
</feature>
<comment type="caution">
    <text evidence="11">The sequence shown here is derived from an EMBL/GenBank/DDBJ whole genome shotgun (WGS) entry which is preliminary data.</text>
</comment>
<comment type="similarity">
    <text evidence="3">Belongs to the SRP72 family.</text>
</comment>
<keyword evidence="7" id="KW-0733">Signal recognition particle</keyword>
<dbReference type="RefSeq" id="XP_037214757.1">
    <property type="nucleotide sequence ID" value="XM_037368789.1"/>
</dbReference>
<evidence type="ECO:0000256" key="8">
    <source>
        <dbReference type="ARBA" id="ARBA00023274"/>
    </source>
</evidence>